<comment type="caution">
    <text evidence="2">The sequence shown here is derived from an EMBL/GenBank/DDBJ whole genome shotgun (WGS) entry which is preliminary data.</text>
</comment>
<name>A0A9P4K0K8_9PLEO</name>
<feature type="compositionally biased region" description="Basic and acidic residues" evidence="1">
    <location>
        <begin position="11"/>
        <end position="26"/>
    </location>
</feature>
<evidence type="ECO:0000256" key="1">
    <source>
        <dbReference type="SAM" id="MobiDB-lite"/>
    </source>
</evidence>
<feature type="compositionally biased region" description="Low complexity" evidence="1">
    <location>
        <begin position="567"/>
        <end position="577"/>
    </location>
</feature>
<evidence type="ECO:0000313" key="3">
    <source>
        <dbReference type="Proteomes" id="UP000800093"/>
    </source>
</evidence>
<accession>A0A9P4K0K8</accession>
<organism evidence="2 3">
    <name type="scientific">Lojkania enalia</name>
    <dbReference type="NCBI Taxonomy" id="147567"/>
    <lineage>
        <taxon>Eukaryota</taxon>
        <taxon>Fungi</taxon>
        <taxon>Dikarya</taxon>
        <taxon>Ascomycota</taxon>
        <taxon>Pezizomycotina</taxon>
        <taxon>Dothideomycetes</taxon>
        <taxon>Pleosporomycetidae</taxon>
        <taxon>Pleosporales</taxon>
        <taxon>Pleosporales incertae sedis</taxon>
        <taxon>Lojkania</taxon>
    </lineage>
</organism>
<feature type="region of interest" description="Disordered" evidence="1">
    <location>
        <begin position="189"/>
        <end position="219"/>
    </location>
</feature>
<feature type="compositionally biased region" description="Low complexity" evidence="1">
    <location>
        <begin position="37"/>
        <end position="47"/>
    </location>
</feature>
<gene>
    <name evidence="2" type="ORF">CC78DRAFT_592917</name>
</gene>
<sequence>MSTATASNIDHLAEDGSNKSIPKEPKNGQGKAVRDGPTITPEATPEPEVARNEADHRRRQEEEEKEQSANSDSDATANGATAHNTTANNATANDATGGTRETLDGGGDVIQDILKCGKDEHRKVLGISESYTNLYEEEKAIEQATWKRGTDTHPKYNKGIDAQKAFDRVIEAAQALDCSEDWIEELKDWEGAGNDDDSDDDSDGDQDRMEVENETPALTPKTVKLYQEATTHIAHLQKSPKSKAAFQQLDGINDRIKKMNEDDGVEPVGQWAIDYQGLAGYYQEAMPFIRRVKKNPADDEANQKINEVNQRLDEFINKRRYLDWKIYPGVVLSEQSEPATPMPAKEPTTPTPAKKAKASPKPATEWKPGLTEKGERIMAMAPTETTDVLGNPTMTRCLFLVEKKDRKNPIVFEDSADVGEKAARGYLEQLPKTERIDIRSKINSYSPKDRKGFVRIKGVAAKEGDNPRRYPDCAVWVEYEDGSYKFPNRSGCRAIWKTKADRMIEDFFLDNGLEIPWLKRAKRPYQTDVLKSRSTRASSSRIRETPWRARSPERGRTSRSPDRRRSSSTSSSASYLSDEGLERLEGIEDRMTNFESKFEKMFMAMSKQIDALGGRSSRYQGGLTADKQKLVCASLSWRK</sequence>
<feature type="compositionally biased region" description="Basic and acidic residues" evidence="1">
    <location>
        <begin position="48"/>
        <end position="62"/>
    </location>
</feature>
<feature type="compositionally biased region" description="Basic and acidic residues" evidence="1">
    <location>
        <begin position="541"/>
        <end position="565"/>
    </location>
</feature>
<feature type="compositionally biased region" description="Acidic residues" evidence="1">
    <location>
        <begin position="193"/>
        <end position="204"/>
    </location>
</feature>
<feature type="region of interest" description="Disordered" evidence="1">
    <location>
        <begin position="1"/>
        <end position="107"/>
    </location>
</feature>
<dbReference type="OrthoDB" id="3793347at2759"/>
<feature type="compositionally biased region" description="Low complexity" evidence="1">
    <location>
        <begin position="338"/>
        <end position="363"/>
    </location>
</feature>
<reference evidence="3" key="1">
    <citation type="journal article" date="2020" name="Stud. Mycol.">
        <title>101 Dothideomycetes genomes: A test case for predicting lifestyles and emergence of pathogens.</title>
        <authorList>
            <person name="Haridas S."/>
            <person name="Albert R."/>
            <person name="Binder M."/>
            <person name="Bloem J."/>
            <person name="LaButti K."/>
            <person name="Salamov A."/>
            <person name="Andreopoulos B."/>
            <person name="Baker S."/>
            <person name="Barry K."/>
            <person name="Bills G."/>
            <person name="Bluhm B."/>
            <person name="Cannon C."/>
            <person name="Castanera R."/>
            <person name="Culley D."/>
            <person name="Daum C."/>
            <person name="Ezra D."/>
            <person name="Gonzalez J."/>
            <person name="Henrissat B."/>
            <person name="Kuo A."/>
            <person name="Liang C."/>
            <person name="Lipzen A."/>
            <person name="Lutzoni F."/>
            <person name="Magnuson J."/>
            <person name="Mondo S."/>
            <person name="Nolan M."/>
            <person name="Ohm R."/>
            <person name="Pangilinan J."/>
            <person name="Park H.-J."/>
            <person name="Ramirez L."/>
            <person name="Alfaro M."/>
            <person name="Sun H."/>
            <person name="Tritt A."/>
            <person name="Yoshinaga Y."/>
            <person name="Zwiers L.-H."/>
            <person name="Turgeon B."/>
            <person name="Goodwin S."/>
            <person name="Spatafora J."/>
            <person name="Crous P."/>
            <person name="Grigoriev I."/>
        </authorList>
    </citation>
    <scope>NUCLEOTIDE SEQUENCE [LARGE SCALE GENOMIC DNA]</scope>
    <source>
        <strain evidence="3">CBS 304.66</strain>
    </source>
</reference>
<dbReference type="AlphaFoldDB" id="A0A9P4K0K8"/>
<feature type="region of interest" description="Disordered" evidence="1">
    <location>
        <begin position="528"/>
        <end position="577"/>
    </location>
</feature>
<dbReference type="Proteomes" id="UP000800093">
    <property type="component" value="Unassembled WGS sequence"/>
</dbReference>
<feature type="compositionally biased region" description="Low complexity" evidence="1">
    <location>
        <begin position="75"/>
        <end position="99"/>
    </location>
</feature>
<feature type="region of interest" description="Disordered" evidence="1">
    <location>
        <begin position="335"/>
        <end position="368"/>
    </location>
</feature>
<dbReference type="EMBL" id="ML986719">
    <property type="protein sequence ID" value="KAF2259112.1"/>
    <property type="molecule type" value="Genomic_DNA"/>
</dbReference>
<evidence type="ECO:0000313" key="2">
    <source>
        <dbReference type="EMBL" id="KAF2259112.1"/>
    </source>
</evidence>
<keyword evidence="3" id="KW-1185">Reference proteome</keyword>
<proteinExistence type="predicted"/>
<protein>
    <submittedName>
        <fullName evidence="2">Uncharacterized protein</fullName>
    </submittedName>
</protein>